<evidence type="ECO:0000259" key="2">
    <source>
        <dbReference type="Pfam" id="PF00149"/>
    </source>
</evidence>
<organism evidence="3 4">
    <name type="scientific">Pontixanthobacter aquaemixtae</name>
    <dbReference type="NCBI Taxonomy" id="1958940"/>
    <lineage>
        <taxon>Bacteria</taxon>
        <taxon>Pseudomonadati</taxon>
        <taxon>Pseudomonadota</taxon>
        <taxon>Alphaproteobacteria</taxon>
        <taxon>Sphingomonadales</taxon>
        <taxon>Erythrobacteraceae</taxon>
        <taxon>Pontixanthobacter</taxon>
    </lineage>
</organism>
<gene>
    <name evidence="3" type="ORF">GRI41_03965</name>
</gene>
<evidence type="ECO:0000313" key="3">
    <source>
        <dbReference type="EMBL" id="MXO89968.1"/>
    </source>
</evidence>
<name>A0A844ZQE2_9SPHN</name>
<dbReference type="GO" id="GO:0016787">
    <property type="term" value="F:hydrolase activity"/>
    <property type="evidence" value="ECO:0007669"/>
    <property type="project" value="InterPro"/>
</dbReference>
<dbReference type="Pfam" id="PF00149">
    <property type="entry name" value="Metallophos"/>
    <property type="match status" value="1"/>
</dbReference>
<feature type="domain" description="Calcineurin-like phosphoesterase" evidence="2">
    <location>
        <begin position="41"/>
        <end position="259"/>
    </location>
</feature>
<dbReference type="InterPro" id="IPR004843">
    <property type="entry name" value="Calcineurin-like_PHP"/>
</dbReference>
<feature type="signal peptide" evidence="1">
    <location>
        <begin position="1"/>
        <end position="20"/>
    </location>
</feature>
<evidence type="ECO:0000313" key="4">
    <source>
        <dbReference type="Proteomes" id="UP000442714"/>
    </source>
</evidence>
<dbReference type="OrthoDB" id="9780884at2"/>
<dbReference type="InterPro" id="IPR051918">
    <property type="entry name" value="STPP_CPPED1"/>
</dbReference>
<dbReference type="PANTHER" id="PTHR43143:SF1">
    <property type="entry name" value="SERINE_THREONINE-PROTEIN PHOSPHATASE CPPED1"/>
    <property type="match status" value="1"/>
</dbReference>
<dbReference type="PANTHER" id="PTHR43143">
    <property type="entry name" value="METALLOPHOSPHOESTERASE, CALCINEURIN SUPERFAMILY"/>
    <property type="match status" value="1"/>
</dbReference>
<dbReference type="AlphaFoldDB" id="A0A844ZQE2"/>
<proteinExistence type="predicted"/>
<accession>A0A844ZQE2</accession>
<protein>
    <submittedName>
        <fullName evidence="3">Metallophosphoesterase</fullName>
    </submittedName>
</protein>
<keyword evidence="4" id="KW-1185">Reference proteome</keyword>
<dbReference type="Gene3D" id="3.60.21.10">
    <property type="match status" value="1"/>
</dbReference>
<dbReference type="SUPFAM" id="SSF56300">
    <property type="entry name" value="Metallo-dependent phosphatases"/>
    <property type="match status" value="1"/>
</dbReference>
<comment type="caution">
    <text evidence="3">The sequence shown here is derived from an EMBL/GenBank/DDBJ whole genome shotgun (WGS) entry which is preliminary data.</text>
</comment>
<keyword evidence="1" id="KW-0732">Signal</keyword>
<evidence type="ECO:0000256" key="1">
    <source>
        <dbReference type="SAM" id="SignalP"/>
    </source>
</evidence>
<dbReference type="EMBL" id="WTYX01000001">
    <property type="protein sequence ID" value="MXO89968.1"/>
    <property type="molecule type" value="Genomic_DNA"/>
</dbReference>
<dbReference type="InterPro" id="IPR029052">
    <property type="entry name" value="Metallo-depent_PP-like"/>
</dbReference>
<sequence length="319" mass="35751">MPLFRTILGIACLSVLMGCASVPDGAILAEEPASGAQEKTLRIAVIGDRTGGHRPGVFSNAMGKLELMDPDIVLSVGDQIEGYVADETEIRRQWDEVEQILEPFGDRFHAVPGNHDYANDVQARIWRERRGPPFWSFVQDGVLFVGLSTEDPPVKLPDYAIEGHRRLQEAMRRDPSATQQRILDASRARTDNPKPGEVAISDEQVNFVRQTLEKYPDSRWTFLIMHKPAWNYNNANFARIEQLLAGRSFTAIAGHEHYYGYDRRGERDFLTLSTTGGVWLKDGPGRVDHILWVTLRDGKPGFANIRIDGIFPKSGPIAD</sequence>
<dbReference type="PROSITE" id="PS51257">
    <property type="entry name" value="PROKAR_LIPOPROTEIN"/>
    <property type="match status" value="1"/>
</dbReference>
<dbReference type="RefSeq" id="WP_160603464.1">
    <property type="nucleotide sequence ID" value="NZ_WTYX01000001.1"/>
</dbReference>
<reference evidence="3 4" key="1">
    <citation type="submission" date="2019-12" db="EMBL/GenBank/DDBJ databases">
        <title>Genomic-based taxomic classification of the family Erythrobacteraceae.</title>
        <authorList>
            <person name="Xu L."/>
        </authorList>
    </citation>
    <scope>NUCLEOTIDE SEQUENCE [LARGE SCALE GENOMIC DNA]</scope>
    <source>
        <strain evidence="3 4">KCTC 52763</strain>
    </source>
</reference>
<dbReference type="Proteomes" id="UP000442714">
    <property type="component" value="Unassembled WGS sequence"/>
</dbReference>
<feature type="chain" id="PRO_5032516817" evidence="1">
    <location>
        <begin position="21"/>
        <end position="319"/>
    </location>
</feature>